<feature type="region of interest" description="Disordered" evidence="1">
    <location>
        <begin position="246"/>
        <end position="310"/>
    </location>
</feature>
<accession>A0A6V7NY40</accession>
<name>A0A6V7NY40_ANACO</name>
<sequence>MVDLTGYRCLISVNFLSDIPENLEITVGDHSLSVLIQLERWGRCDVIDPRNPPNERTDHHDPSQRGPEYHRRSAGSIRGRRSSAAGSSSSDASWNSSEIRDRRRDVLVPDASLVWNSAPTPADSLRQGQEETTTKGPAIVGVSGPTVWISKVPDVDVALNGIPDGAAGGGFSEAKGTIFVNAPCSEPKGPAKTNLGIYYWLGPVAQATYLIKGRDMLKPHRAGAFGPGPVSRASYFIEGRGMQTALTAPDPDGLGVGDGPGNEPSTPAALGPPHHSAALGPPPTVTGLGPLRSPLLLDTTAGGGGGREPVLHGDVSVRPPGGLELDSISGPLTSVTHPGPLCPPLPSDMTAGGGGGEPVLNSDVSVWPPGGLEFDSNVVADILGSASWDRAPGPIPTYSTVSIDPHLAAAEKIHGSLAGEVILKPDTMVVWSPVGTVSGATTLIPDTVPLTGEVAGVDGVPRSVCHGSTRASVRLKSTGTLSVLDRAKQRKAFLLEGENSGATYAECSRNIRKVMKKSALCGVKLTRVEAEELHKFMMRG</sequence>
<evidence type="ECO:0000256" key="1">
    <source>
        <dbReference type="SAM" id="MobiDB-lite"/>
    </source>
</evidence>
<feature type="region of interest" description="Disordered" evidence="1">
    <location>
        <begin position="115"/>
        <end position="139"/>
    </location>
</feature>
<reference evidence="2" key="1">
    <citation type="submission" date="2020-07" db="EMBL/GenBank/DDBJ databases">
        <authorList>
            <person name="Lin J."/>
        </authorList>
    </citation>
    <scope>NUCLEOTIDE SEQUENCE</scope>
</reference>
<proteinExistence type="predicted"/>
<feature type="region of interest" description="Disordered" evidence="1">
    <location>
        <begin position="45"/>
        <end position="99"/>
    </location>
</feature>
<evidence type="ECO:0000313" key="2">
    <source>
        <dbReference type="EMBL" id="CAD1823532.1"/>
    </source>
</evidence>
<dbReference type="AlphaFoldDB" id="A0A6V7NY40"/>
<gene>
    <name evidence="2" type="ORF">CB5_LOCUS6743</name>
</gene>
<feature type="compositionally biased region" description="Basic and acidic residues" evidence="1">
    <location>
        <begin position="45"/>
        <end position="71"/>
    </location>
</feature>
<feature type="compositionally biased region" description="Low complexity" evidence="1">
    <location>
        <begin position="74"/>
        <end position="97"/>
    </location>
</feature>
<dbReference type="EMBL" id="LR862143">
    <property type="protein sequence ID" value="CAD1823532.1"/>
    <property type="molecule type" value="Genomic_DNA"/>
</dbReference>
<organism evidence="2">
    <name type="scientific">Ananas comosus var. bracteatus</name>
    <name type="common">red pineapple</name>
    <dbReference type="NCBI Taxonomy" id="296719"/>
    <lineage>
        <taxon>Eukaryota</taxon>
        <taxon>Viridiplantae</taxon>
        <taxon>Streptophyta</taxon>
        <taxon>Embryophyta</taxon>
        <taxon>Tracheophyta</taxon>
        <taxon>Spermatophyta</taxon>
        <taxon>Magnoliopsida</taxon>
        <taxon>Liliopsida</taxon>
        <taxon>Poales</taxon>
        <taxon>Bromeliaceae</taxon>
        <taxon>Bromelioideae</taxon>
        <taxon>Ananas</taxon>
    </lineage>
</organism>
<protein>
    <submittedName>
        <fullName evidence="2">Uncharacterized protein</fullName>
    </submittedName>
</protein>